<dbReference type="RefSeq" id="WP_175151313.1">
    <property type="nucleotide sequence ID" value="NZ_CADIKK010000019.1"/>
</dbReference>
<dbReference type="EMBL" id="CADIKK010000019">
    <property type="protein sequence ID" value="CAB3795477.1"/>
    <property type="molecule type" value="Genomic_DNA"/>
</dbReference>
<name>A0A6S7BCE3_9BURK</name>
<dbReference type="AlphaFoldDB" id="A0A6S7BCE3"/>
<sequence length="267" mass="30904">MKQFTKDELCDYFRSFVGMDGGNLETAKLWLCGIEHGKDCATLEDVTPEHEHDAWSIERRVKEAAGKHRSWPLWEKVAKIVVGIRRNVLEEAGTNPGNLTWQHYRDNYLYGQDSYEFKLNLFPLASPQVNSRNWESTHQAQPELSDKEQYRNLCRNGGRFEFMRELRKTHHPKVIIATGTTSLEDFVSAFGFEGCPHEEIVIGNRDNERRLFVYVDRNAGGSETRLVVTPFLSYRRYCLNTDALLEALASCVARWMSPDDFPECWSD</sequence>
<proteinExistence type="predicted"/>
<protein>
    <submittedName>
        <fullName evidence="1">Uncharacterized protein</fullName>
    </submittedName>
</protein>
<dbReference type="Proteomes" id="UP000494365">
    <property type="component" value="Unassembled WGS sequence"/>
</dbReference>
<evidence type="ECO:0000313" key="2">
    <source>
        <dbReference type="Proteomes" id="UP000494365"/>
    </source>
</evidence>
<accession>A0A6S7BCE3</accession>
<evidence type="ECO:0000313" key="1">
    <source>
        <dbReference type="EMBL" id="CAB3795477.1"/>
    </source>
</evidence>
<organism evidence="1 2">
    <name type="scientific">Paraburkholderia ultramafica</name>
    <dbReference type="NCBI Taxonomy" id="1544867"/>
    <lineage>
        <taxon>Bacteria</taxon>
        <taxon>Pseudomonadati</taxon>
        <taxon>Pseudomonadota</taxon>
        <taxon>Betaproteobacteria</taxon>
        <taxon>Burkholderiales</taxon>
        <taxon>Burkholderiaceae</taxon>
        <taxon>Paraburkholderia</taxon>
    </lineage>
</organism>
<gene>
    <name evidence="1" type="ORF">LMG28614_04183</name>
</gene>
<keyword evidence="2" id="KW-1185">Reference proteome</keyword>
<reference evidence="1 2" key="1">
    <citation type="submission" date="2020-04" db="EMBL/GenBank/DDBJ databases">
        <authorList>
            <person name="De Canck E."/>
        </authorList>
    </citation>
    <scope>NUCLEOTIDE SEQUENCE [LARGE SCALE GENOMIC DNA]</scope>
    <source>
        <strain evidence="1 2">LMG 28614</strain>
    </source>
</reference>